<gene>
    <name evidence="1" type="ORF">CINCED_3A000038</name>
</gene>
<accession>A0A5E4N1W0</accession>
<keyword evidence="2" id="KW-1185">Reference proteome</keyword>
<sequence>MEYVTQKGFYPFEYTDSLEKLDEPSLPPKEGFYNRLLEAHIKDENYKYAERVWEHFGFKTLGEYSDRYMKVDVMLLCDVFENFRNLSMDTYGVDLNYYYTAPGMAFDCALKITKVELELLPDYNEVIMMEAGTRSGLTQAVKRYTKPTTVMFLAMILRNRNQRYGWAIVQYSSKNGFEWYDKDLSIEIILRLLDGMDDTSPVGLILDVDITYPTSLHDDHNDLPWLPERMVPPGSKINKLVANLNEKTK</sequence>
<evidence type="ECO:0000313" key="2">
    <source>
        <dbReference type="Proteomes" id="UP000325440"/>
    </source>
</evidence>
<dbReference type="Proteomes" id="UP000325440">
    <property type="component" value="Unassembled WGS sequence"/>
</dbReference>
<evidence type="ECO:0000313" key="1">
    <source>
        <dbReference type="EMBL" id="VVC38659.1"/>
    </source>
</evidence>
<proteinExistence type="predicted"/>
<name>A0A5E4N1W0_9HEMI</name>
<organism evidence="1 2">
    <name type="scientific">Cinara cedri</name>
    <dbReference type="NCBI Taxonomy" id="506608"/>
    <lineage>
        <taxon>Eukaryota</taxon>
        <taxon>Metazoa</taxon>
        <taxon>Ecdysozoa</taxon>
        <taxon>Arthropoda</taxon>
        <taxon>Hexapoda</taxon>
        <taxon>Insecta</taxon>
        <taxon>Pterygota</taxon>
        <taxon>Neoptera</taxon>
        <taxon>Paraneoptera</taxon>
        <taxon>Hemiptera</taxon>
        <taxon>Sternorrhyncha</taxon>
        <taxon>Aphidomorpha</taxon>
        <taxon>Aphidoidea</taxon>
        <taxon>Aphididae</taxon>
        <taxon>Lachninae</taxon>
        <taxon>Cinara</taxon>
    </lineage>
</organism>
<protein>
    <submittedName>
        <fullName evidence="1">Ribonuclease H-like domain</fullName>
    </submittedName>
</protein>
<reference evidence="1 2" key="1">
    <citation type="submission" date="2019-08" db="EMBL/GenBank/DDBJ databases">
        <authorList>
            <person name="Alioto T."/>
            <person name="Alioto T."/>
            <person name="Gomez Garrido J."/>
        </authorList>
    </citation>
    <scope>NUCLEOTIDE SEQUENCE [LARGE SCALE GENOMIC DNA]</scope>
</reference>
<dbReference type="PANTHER" id="PTHR31511">
    <property type="entry name" value="PROTEIN CBG23764"/>
    <property type="match status" value="1"/>
</dbReference>
<dbReference type="EMBL" id="CABPRJ010001489">
    <property type="protein sequence ID" value="VVC38659.1"/>
    <property type="molecule type" value="Genomic_DNA"/>
</dbReference>
<dbReference type="PANTHER" id="PTHR31511:SF12">
    <property type="entry name" value="RHO TERMINATION FACTOR N-TERMINAL DOMAIN-CONTAINING PROTEIN"/>
    <property type="match status" value="1"/>
</dbReference>
<dbReference type="OrthoDB" id="414982at2759"/>
<dbReference type="AlphaFoldDB" id="A0A5E4N1W0"/>